<dbReference type="EC" id="2.7.13.3" evidence="3"/>
<comment type="caution">
    <text evidence="13">The sequence shown here is derived from an EMBL/GenBank/DDBJ whole genome shotgun (WGS) entry which is preliminary data.</text>
</comment>
<keyword evidence="10" id="KW-0812">Transmembrane</keyword>
<dbReference type="CDD" id="cd00082">
    <property type="entry name" value="HisKA"/>
    <property type="match status" value="1"/>
</dbReference>
<evidence type="ECO:0000256" key="4">
    <source>
        <dbReference type="ARBA" id="ARBA00022475"/>
    </source>
</evidence>
<dbReference type="InterPro" id="IPR003660">
    <property type="entry name" value="HAMP_dom"/>
</dbReference>
<sequence>MRQRLFWKILFSFWLTFMLIVEGVWVMFALHDAARKPFAAQHAERIAYTQIASAATVLRLGGVSATAALLASWPEAERRRLTFAPVNPEQAAAAEEEAVRPSSSNADDDRSMVTEMVQGRDQATYRLTYDMRDMFPRPPRPGPLNIPLELLGLGVLGGLLFSATLAWYLTRPVRRIRSGFEQLAQGQLGVRLKPHMGRRRDEIADLARDFDLMAERLQQLVASREQLLHDVSHELRSPLARLHMAIGLARQNPQRLQASLDRIELESCRLDELVGELLTLSRVEAGAPQLDDYFDLDSLVRAVVSDASFEANASGVLVETNIDAREPSEANPTVRGNAELIRRAVENVVRNAIHHSTSGQKVDVNVSADWDARSFVIRVADEGPGVRQDALQSMFEPFVRLPDAAMGLGFGLGLAIAKRAIAAHGGSIEAQNREERGLLMTIRLPFGPLSSA</sequence>
<evidence type="ECO:0000259" key="12">
    <source>
        <dbReference type="PROSITE" id="PS50885"/>
    </source>
</evidence>
<dbReference type="InterPro" id="IPR036890">
    <property type="entry name" value="HATPase_C_sf"/>
</dbReference>
<evidence type="ECO:0000256" key="7">
    <source>
        <dbReference type="ARBA" id="ARBA00022741"/>
    </source>
</evidence>
<feature type="transmembrane region" description="Helical" evidence="10">
    <location>
        <begin position="51"/>
        <end position="73"/>
    </location>
</feature>
<organism evidence="13 14">
    <name type="scientific">Desulfocurvibacter africanus PCS</name>
    <dbReference type="NCBI Taxonomy" id="1262666"/>
    <lineage>
        <taxon>Bacteria</taxon>
        <taxon>Pseudomonadati</taxon>
        <taxon>Thermodesulfobacteriota</taxon>
        <taxon>Desulfovibrionia</taxon>
        <taxon>Desulfovibrionales</taxon>
        <taxon>Desulfovibrionaceae</taxon>
        <taxon>Desulfocurvibacter</taxon>
    </lineage>
</organism>
<dbReference type="Gene3D" id="3.30.565.10">
    <property type="entry name" value="Histidine kinase-like ATPase, C-terminal domain"/>
    <property type="match status" value="1"/>
</dbReference>
<dbReference type="SMART" id="SM00388">
    <property type="entry name" value="HisKA"/>
    <property type="match status" value="1"/>
</dbReference>
<comment type="subcellular location">
    <subcellularLocation>
        <location evidence="2">Cell membrane</location>
        <topology evidence="2">Multi-pass membrane protein</topology>
    </subcellularLocation>
</comment>
<dbReference type="EMBL" id="AOSV01000015">
    <property type="protein sequence ID" value="EMG37722.1"/>
    <property type="molecule type" value="Genomic_DNA"/>
</dbReference>
<accession>M5PTP4</accession>
<dbReference type="PANTHER" id="PTHR44936">
    <property type="entry name" value="SENSOR PROTEIN CREC"/>
    <property type="match status" value="1"/>
</dbReference>
<dbReference type="Gene3D" id="1.10.287.130">
    <property type="match status" value="1"/>
</dbReference>
<evidence type="ECO:0000256" key="6">
    <source>
        <dbReference type="ARBA" id="ARBA00022679"/>
    </source>
</evidence>
<evidence type="ECO:0000256" key="8">
    <source>
        <dbReference type="ARBA" id="ARBA00022777"/>
    </source>
</evidence>
<dbReference type="Pfam" id="PF00672">
    <property type="entry name" value="HAMP"/>
    <property type="match status" value="1"/>
</dbReference>
<dbReference type="InterPro" id="IPR036097">
    <property type="entry name" value="HisK_dim/P_sf"/>
</dbReference>
<proteinExistence type="predicted"/>
<feature type="domain" description="HAMP" evidence="12">
    <location>
        <begin position="167"/>
        <end position="222"/>
    </location>
</feature>
<dbReference type="GO" id="GO:0005886">
    <property type="term" value="C:plasma membrane"/>
    <property type="evidence" value="ECO:0007669"/>
    <property type="project" value="UniProtKB-SubCell"/>
</dbReference>
<evidence type="ECO:0000256" key="10">
    <source>
        <dbReference type="SAM" id="Phobius"/>
    </source>
</evidence>
<keyword evidence="10" id="KW-1133">Transmembrane helix</keyword>
<dbReference type="RefSeq" id="WP_005985684.1">
    <property type="nucleotide sequence ID" value="NZ_AOSV01000015.1"/>
</dbReference>
<name>M5PTP4_DESAF</name>
<dbReference type="InterPro" id="IPR003661">
    <property type="entry name" value="HisK_dim/P_dom"/>
</dbReference>
<dbReference type="Pfam" id="PF02518">
    <property type="entry name" value="HATPase_c"/>
    <property type="match status" value="1"/>
</dbReference>
<dbReference type="PROSITE" id="PS50109">
    <property type="entry name" value="HIS_KIN"/>
    <property type="match status" value="1"/>
</dbReference>
<dbReference type="InterPro" id="IPR050980">
    <property type="entry name" value="2C_sensor_his_kinase"/>
</dbReference>
<evidence type="ECO:0000256" key="5">
    <source>
        <dbReference type="ARBA" id="ARBA00022553"/>
    </source>
</evidence>
<dbReference type="AlphaFoldDB" id="M5PTP4"/>
<keyword evidence="10" id="KW-0472">Membrane</keyword>
<evidence type="ECO:0000256" key="9">
    <source>
        <dbReference type="ARBA" id="ARBA00022840"/>
    </source>
</evidence>
<evidence type="ECO:0000313" key="14">
    <source>
        <dbReference type="Proteomes" id="UP000011922"/>
    </source>
</evidence>
<evidence type="ECO:0000256" key="3">
    <source>
        <dbReference type="ARBA" id="ARBA00012438"/>
    </source>
</evidence>
<evidence type="ECO:0000313" key="13">
    <source>
        <dbReference type="EMBL" id="EMG37722.1"/>
    </source>
</evidence>
<dbReference type="PATRIC" id="fig|1262666.3.peg.1527"/>
<dbReference type="InterPro" id="IPR004358">
    <property type="entry name" value="Sig_transdc_His_kin-like_C"/>
</dbReference>
<gene>
    <name evidence="13" type="ORF">PCS_01504</name>
</gene>
<feature type="transmembrane region" description="Helical" evidence="10">
    <location>
        <begin position="6"/>
        <end position="30"/>
    </location>
</feature>
<keyword evidence="8 13" id="KW-0418">Kinase</keyword>
<evidence type="ECO:0000256" key="1">
    <source>
        <dbReference type="ARBA" id="ARBA00000085"/>
    </source>
</evidence>
<keyword evidence="6" id="KW-0808">Transferase</keyword>
<keyword evidence="5" id="KW-0597">Phosphoprotein</keyword>
<evidence type="ECO:0000256" key="2">
    <source>
        <dbReference type="ARBA" id="ARBA00004651"/>
    </source>
</evidence>
<reference evidence="13 14" key="1">
    <citation type="journal article" date="2013" name="Genome Announc.">
        <title>Draft Genome Sequence for Desulfovibrio africanus Strain PCS.</title>
        <authorList>
            <person name="Brown S.D."/>
            <person name="Utturkar S.M."/>
            <person name="Arkin A.P."/>
            <person name="Deutschbauer A.M."/>
            <person name="Elias D.A."/>
            <person name="Hazen T.C."/>
            <person name="Chakraborty R."/>
        </authorList>
    </citation>
    <scope>NUCLEOTIDE SEQUENCE [LARGE SCALE GENOMIC DNA]</scope>
    <source>
        <strain evidence="13 14">PCS</strain>
    </source>
</reference>
<dbReference type="SMART" id="SM00304">
    <property type="entry name" value="HAMP"/>
    <property type="match status" value="1"/>
</dbReference>
<feature type="transmembrane region" description="Helical" evidence="10">
    <location>
        <begin position="150"/>
        <end position="169"/>
    </location>
</feature>
<dbReference type="CDD" id="cd06225">
    <property type="entry name" value="HAMP"/>
    <property type="match status" value="1"/>
</dbReference>
<dbReference type="Pfam" id="PF00512">
    <property type="entry name" value="HisKA"/>
    <property type="match status" value="1"/>
</dbReference>
<keyword evidence="4" id="KW-1003">Cell membrane</keyword>
<feature type="domain" description="Histidine kinase" evidence="11">
    <location>
        <begin position="230"/>
        <end position="448"/>
    </location>
</feature>
<keyword evidence="9" id="KW-0067">ATP-binding</keyword>
<dbReference type="InterPro" id="IPR005467">
    <property type="entry name" value="His_kinase_dom"/>
</dbReference>
<keyword evidence="7" id="KW-0547">Nucleotide-binding</keyword>
<dbReference type="PANTHER" id="PTHR44936:SF10">
    <property type="entry name" value="SENSOR PROTEIN RSTB"/>
    <property type="match status" value="1"/>
</dbReference>
<dbReference type="SMART" id="SM00387">
    <property type="entry name" value="HATPase_c"/>
    <property type="match status" value="1"/>
</dbReference>
<evidence type="ECO:0000259" key="11">
    <source>
        <dbReference type="PROSITE" id="PS50109"/>
    </source>
</evidence>
<dbReference type="Proteomes" id="UP000011922">
    <property type="component" value="Unassembled WGS sequence"/>
</dbReference>
<dbReference type="SUPFAM" id="SSF47384">
    <property type="entry name" value="Homodimeric domain of signal transducing histidine kinase"/>
    <property type="match status" value="1"/>
</dbReference>
<dbReference type="GO" id="GO:0000155">
    <property type="term" value="F:phosphorelay sensor kinase activity"/>
    <property type="evidence" value="ECO:0007669"/>
    <property type="project" value="InterPro"/>
</dbReference>
<dbReference type="PROSITE" id="PS50885">
    <property type="entry name" value="HAMP"/>
    <property type="match status" value="1"/>
</dbReference>
<dbReference type="PRINTS" id="PR00344">
    <property type="entry name" value="BCTRLSENSOR"/>
</dbReference>
<dbReference type="SUPFAM" id="SSF55874">
    <property type="entry name" value="ATPase domain of HSP90 chaperone/DNA topoisomerase II/histidine kinase"/>
    <property type="match status" value="1"/>
</dbReference>
<comment type="catalytic activity">
    <reaction evidence="1">
        <text>ATP + protein L-histidine = ADP + protein N-phospho-L-histidine.</text>
        <dbReference type="EC" id="2.7.13.3"/>
    </reaction>
</comment>
<protein>
    <recommendedName>
        <fullName evidence="3">histidine kinase</fullName>
        <ecNumber evidence="3">2.7.13.3</ecNumber>
    </recommendedName>
</protein>
<dbReference type="InterPro" id="IPR003594">
    <property type="entry name" value="HATPase_dom"/>
</dbReference>
<dbReference type="GO" id="GO:0005524">
    <property type="term" value="F:ATP binding"/>
    <property type="evidence" value="ECO:0007669"/>
    <property type="project" value="UniProtKB-KW"/>
</dbReference>
<dbReference type="OrthoDB" id="9815202at2"/>
<dbReference type="SUPFAM" id="SSF158472">
    <property type="entry name" value="HAMP domain-like"/>
    <property type="match status" value="1"/>
</dbReference>
<dbReference type="Gene3D" id="1.10.8.500">
    <property type="entry name" value="HAMP domain in histidine kinase"/>
    <property type="match status" value="1"/>
</dbReference>